<sequence>MKKDLAALLQNNPEFDLSIYKILNDKQLESLENNIVLFLHGKTLDMGTKDLSILLLKELLCTLSQQELLPKTIILSQKTVLCNQRESEFLHFFRLLEQKNIEILTCKTSAEYYKINNNIPIGRFAGMEEIIEKLFHASKIIQW</sequence>
<dbReference type="RefSeq" id="WP_005960019.1">
    <property type="nucleotide sequence ID" value="NZ_AOJP01000003.1"/>
</dbReference>
<dbReference type="InterPro" id="IPR027396">
    <property type="entry name" value="DsrEFH-like"/>
</dbReference>
<dbReference type="AlphaFoldDB" id="A0A017H5T4"/>
<evidence type="ECO:0000313" key="1">
    <source>
        <dbReference type="EMBL" id="KID49057.1"/>
    </source>
</evidence>
<dbReference type="OrthoDB" id="9801500at2"/>
<dbReference type="GeneID" id="75076100"/>
<dbReference type="EMBL" id="AUZI01000016">
    <property type="protein sequence ID" value="KID49057.1"/>
    <property type="molecule type" value="Genomic_DNA"/>
</dbReference>
<reference evidence="1 2" key="1">
    <citation type="submission" date="2013-08" db="EMBL/GenBank/DDBJ databases">
        <title>An opportunistic ruminal bacterium that causes liver abscesses in cattle.</title>
        <authorList>
            <person name="Benahmed F.H."/>
            <person name="Rasmussen M."/>
            <person name="Harbottle H."/>
            <person name="Soppet D."/>
            <person name="Nagaraja T.G."/>
            <person name="Davidson M."/>
        </authorList>
    </citation>
    <scope>NUCLEOTIDE SEQUENCE [LARGE SCALE GENOMIC DNA]</scope>
    <source>
        <strain evidence="1 2">B35</strain>
    </source>
</reference>
<accession>A0A017H5T4</accession>
<dbReference type="InterPro" id="IPR003787">
    <property type="entry name" value="Sulphur_relay_DsrE/F-like"/>
</dbReference>
<name>A0A017H5T4_9FUSO</name>
<dbReference type="Proteomes" id="UP000031184">
    <property type="component" value="Unassembled WGS sequence"/>
</dbReference>
<dbReference type="Pfam" id="PF02635">
    <property type="entry name" value="DsrE"/>
    <property type="match status" value="1"/>
</dbReference>
<protein>
    <submittedName>
        <fullName evidence="1">Uncharacterized protein</fullName>
    </submittedName>
</protein>
<evidence type="ECO:0000313" key="2">
    <source>
        <dbReference type="Proteomes" id="UP000031184"/>
    </source>
</evidence>
<comment type="caution">
    <text evidence="1">The sequence shown here is derived from an EMBL/GenBank/DDBJ whole genome shotgun (WGS) entry which is preliminary data.</text>
</comment>
<gene>
    <name evidence="1" type="ORF">C095_06405</name>
</gene>
<organism evidence="1 2">
    <name type="scientific">Fusobacterium necrophorum subsp. funduliforme B35</name>
    <dbReference type="NCBI Taxonomy" id="1226633"/>
    <lineage>
        <taxon>Bacteria</taxon>
        <taxon>Fusobacteriati</taxon>
        <taxon>Fusobacteriota</taxon>
        <taxon>Fusobacteriia</taxon>
        <taxon>Fusobacteriales</taxon>
        <taxon>Fusobacteriaceae</taxon>
        <taxon>Fusobacterium</taxon>
    </lineage>
</organism>
<dbReference type="SUPFAM" id="SSF75169">
    <property type="entry name" value="DsrEFH-like"/>
    <property type="match status" value="1"/>
</dbReference>
<proteinExistence type="predicted"/>
<dbReference type="PATRIC" id="fig|1226633.4.peg.1285"/>